<dbReference type="Proteomes" id="UP000256919">
    <property type="component" value="Unassembled WGS sequence"/>
</dbReference>
<protein>
    <recommendedName>
        <fullName evidence="3">Lipocalin-like protein</fullName>
    </recommendedName>
</protein>
<sequence>MSYKLLVVSLAMVFISSCKEPDQKPVENSESEEISENTKKNLNGTWELVGFYNYKDNVVVDSFSNNTISRQIKMYSDNRVMWCKLLKTDSIEFFGYGTYRYGDGNLTETLEFGSAFMNEVIEEKQEFNFKLELSENRFEQIEIDEDGNKIYSENYKRIE</sequence>
<evidence type="ECO:0000313" key="1">
    <source>
        <dbReference type="EMBL" id="REE24549.1"/>
    </source>
</evidence>
<keyword evidence="2" id="KW-1185">Reference proteome</keyword>
<dbReference type="AlphaFoldDB" id="A0A3D9MZ80"/>
<dbReference type="OrthoDB" id="1441376at2"/>
<dbReference type="EMBL" id="QREI01000004">
    <property type="protein sequence ID" value="REE24549.1"/>
    <property type="molecule type" value="Genomic_DNA"/>
</dbReference>
<dbReference type="RefSeq" id="WP_115810290.1">
    <property type="nucleotide sequence ID" value="NZ_JABFDI010000006.1"/>
</dbReference>
<evidence type="ECO:0008006" key="3">
    <source>
        <dbReference type="Google" id="ProtNLM"/>
    </source>
</evidence>
<dbReference type="Gene3D" id="2.40.128.490">
    <property type="entry name" value="Uncharacterised protein PF14869, DUF4488"/>
    <property type="match status" value="1"/>
</dbReference>
<proteinExistence type="predicted"/>
<organism evidence="1 2">
    <name type="scientific">Winogradskyella pacifica</name>
    <dbReference type="NCBI Taxonomy" id="664642"/>
    <lineage>
        <taxon>Bacteria</taxon>
        <taxon>Pseudomonadati</taxon>
        <taxon>Bacteroidota</taxon>
        <taxon>Flavobacteriia</taxon>
        <taxon>Flavobacteriales</taxon>
        <taxon>Flavobacteriaceae</taxon>
        <taxon>Winogradskyella</taxon>
    </lineage>
</organism>
<evidence type="ECO:0000313" key="2">
    <source>
        <dbReference type="Proteomes" id="UP000256919"/>
    </source>
</evidence>
<name>A0A3D9MZ80_9FLAO</name>
<comment type="caution">
    <text evidence="1">The sequence shown here is derived from an EMBL/GenBank/DDBJ whole genome shotgun (WGS) entry which is preliminary data.</text>
</comment>
<dbReference type="PROSITE" id="PS51257">
    <property type="entry name" value="PROKAR_LIPOPROTEIN"/>
    <property type="match status" value="1"/>
</dbReference>
<accession>A0A3D9MZ80</accession>
<gene>
    <name evidence="1" type="ORF">DFQ09_104321</name>
</gene>
<reference evidence="1 2" key="1">
    <citation type="submission" date="2018-07" db="EMBL/GenBank/DDBJ databases">
        <title>Genomic Encyclopedia of Type Strains, Phase III (KMG-III): the genomes of soil and plant-associated and newly described type strains.</title>
        <authorList>
            <person name="Whitman W."/>
        </authorList>
    </citation>
    <scope>NUCLEOTIDE SEQUENCE [LARGE SCALE GENOMIC DNA]</scope>
    <source>
        <strain evidence="1 2">CECT 7948</strain>
    </source>
</reference>